<gene>
    <name evidence="7" type="ORF">BO71DRAFT_393288</name>
</gene>
<dbReference type="Gene3D" id="3.40.50.720">
    <property type="entry name" value="NAD(P)-binding Rossmann-like Domain"/>
    <property type="match status" value="1"/>
</dbReference>
<keyword evidence="3" id="KW-0511">Multifunctional enzyme</keyword>
<dbReference type="InterPro" id="IPR040899">
    <property type="entry name" value="Fas_alpha_ACP"/>
</dbReference>
<comment type="catalytic activity">
    <reaction evidence="4">
        <text>acetyl-CoA + n malonyl-CoA + 2n NADPH + 4n H(+) = a long-chain-acyl-CoA + n CoA + n CO2 + 2n NADP(+).</text>
        <dbReference type="EC" id="2.3.1.86"/>
    </reaction>
</comment>
<keyword evidence="8" id="KW-1185">Reference proteome</keyword>
<dbReference type="Proteomes" id="UP000247810">
    <property type="component" value="Unassembled WGS sequence"/>
</dbReference>
<evidence type="ECO:0000313" key="7">
    <source>
        <dbReference type="EMBL" id="PYH87542.1"/>
    </source>
</evidence>
<evidence type="ECO:0000256" key="2">
    <source>
        <dbReference type="ARBA" id="ARBA00022679"/>
    </source>
</evidence>
<dbReference type="AlphaFoldDB" id="A0A319E900"/>
<accession>A0A319E900</accession>
<evidence type="ECO:0000256" key="1">
    <source>
        <dbReference type="ARBA" id="ARBA00012878"/>
    </source>
</evidence>
<keyword evidence="2" id="KW-0808">Transferase</keyword>
<protein>
    <recommendedName>
        <fullName evidence="1">fatty-acyl-CoA synthase system</fullName>
        <ecNumber evidence="1">2.3.1.86</ecNumber>
    </recommendedName>
</protein>
<proteinExistence type="predicted"/>
<dbReference type="PANTHER" id="PTHR10982:SF21">
    <property type="entry name" value="FATTY ACID SYNTHASE SUBUNIT BETA"/>
    <property type="match status" value="1"/>
</dbReference>
<organism evidence="7 8">
    <name type="scientific">Aspergillus ellipticus CBS 707.79</name>
    <dbReference type="NCBI Taxonomy" id="1448320"/>
    <lineage>
        <taxon>Eukaryota</taxon>
        <taxon>Fungi</taxon>
        <taxon>Dikarya</taxon>
        <taxon>Ascomycota</taxon>
        <taxon>Pezizomycotina</taxon>
        <taxon>Eurotiomycetes</taxon>
        <taxon>Eurotiomycetidae</taxon>
        <taxon>Eurotiales</taxon>
        <taxon>Aspergillaceae</taxon>
        <taxon>Aspergillus</taxon>
        <taxon>Aspergillus subgen. Circumdati</taxon>
    </lineage>
</organism>
<evidence type="ECO:0000256" key="3">
    <source>
        <dbReference type="ARBA" id="ARBA00023268"/>
    </source>
</evidence>
<dbReference type="Pfam" id="PF18314">
    <property type="entry name" value="FAS_I_H"/>
    <property type="match status" value="1"/>
</dbReference>
<dbReference type="InterPro" id="IPR041550">
    <property type="entry name" value="FASI_helical"/>
</dbReference>
<evidence type="ECO:0000259" key="6">
    <source>
        <dbReference type="Pfam" id="PF18325"/>
    </source>
</evidence>
<dbReference type="OrthoDB" id="3903825at2759"/>
<feature type="non-terminal residue" evidence="7">
    <location>
        <position position="350"/>
    </location>
</feature>
<dbReference type="VEuPathDB" id="FungiDB:BO71DRAFT_393288"/>
<dbReference type="EC" id="2.3.1.86" evidence="1"/>
<reference evidence="7 8" key="1">
    <citation type="submission" date="2018-02" db="EMBL/GenBank/DDBJ databases">
        <title>The genomes of Aspergillus section Nigri reveals drivers in fungal speciation.</title>
        <authorList>
            <consortium name="DOE Joint Genome Institute"/>
            <person name="Vesth T.C."/>
            <person name="Nybo J."/>
            <person name="Theobald S."/>
            <person name="Brandl J."/>
            <person name="Frisvad J.C."/>
            <person name="Nielsen K.F."/>
            <person name="Lyhne E.K."/>
            <person name="Kogle M.E."/>
            <person name="Kuo A."/>
            <person name="Riley R."/>
            <person name="Clum A."/>
            <person name="Nolan M."/>
            <person name="Lipzen A."/>
            <person name="Salamov A."/>
            <person name="Henrissat B."/>
            <person name="Wiebenga A."/>
            <person name="De vries R.P."/>
            <person name="Grigoriev I.V."/>
            <person name="Mortensen U.H."/>
            <person name="Andersen M.R."/>
            <person name="Baker S.E."/>
        </authorList>
    </citation>
    <scope>NUCLEOTIDE SEQUENCE [LARGE SCALE GENOMIC DNA]</scope>
    <source>
        <strain evidence="7 8">CBS 707.79</strain>
    </source>
</reference>
<dbReference type="Pfam" id="PF18325">
    <property type="entry name" value="Fas_alpha_ACP"/>
    <property type="match status" value="1"/>
</dbReference>
<evidence type="ECO:0000259" key="5">
    <source>
        <dbReference type="Pfam" id="PF18314"/>
    </source>
</evidence>
<feature type="domain" description="Fatty acid synthase type I helical" evidence="5">
    <location>
        <begin position="271"/>
        <end position="349"/>
    </location>
</feature>
<dbReference type="InterPro" id="IPR050830">
    <property type="entry name" value="Fungal_FAS"/>
</dbReference>
<name>A0A319E900_9EURO</name>
<evidence type="ECO:0000313" key="8">
    <source>
        <dbReference type="Proteomes" id="UP000247810"/>
    </source>
</evidence>
<dbReference type="GO" id="GO:0008897">
    <property type="term" value="F:holo-[acyl-carrier-protein] synthase activity"/>
    <property type="evidence" value="ECO:0007669"/>
    <property type="project" value="InterPro"/>
</dbReference>
<dbReference type="STRING" id="1448320.A0A319E900"/>
<dbReference type="EMBL" id="KZ826219">
    <property type="protein sequence ID" value="PYH87542.1"/>
    <property type="molecule type" value="Genomic_DNA"/>
</dbReference>
<sequence>MGKKTVGRNHQLQDTLRLVRREFLSHADDYDRITYAYDDVPAPAEPAPAVDAPAAQTVTAAAPAPAPVAVAPAPVAAAVDDVPLSALDIVVALTAQKLKVPFDQVPLQKCIRDMSGGKSTLQNELIGDLVAEFGGTPDGCEDLPLEAVGTALASNFAGRPGKVMSALVAKLISGRFPAGWNQATARAHLEAHWGLGPQRQTALLCYLVTLDLAARLESAPAAKEFLDGAVARYARHCGIAISPAGGGGSSPAGSGGAMIDSKELDRLRSEQSDVFKQLHLALGRIVDADGDALVQKFAHSEELWLEADQKLEAWQSEFGEGFLARIAPIFDPRRSRVYDSWWNWARVDIA</sequence>
<dbReference type="GO" id="GO:0004321">
    <property type="term" value="F:fatty-acyl-CoA synthase activity"/>
    <property type="evidence" value="ECO:0007669"/>
    <property type="project" value="UniProtKB-EC"/>
</dbReference>
<dbReference type="PANTHER" id="PTHR10982">
    <property type="entry name" value="MALONYL COA-ACYL CARRIER PROTEIN TRANSACYLASE"/>
    <property type="match status" value="1"/>
</dbReference>
<feature type="domain" description="Fatty acid synthase subunit alpha acyl carrier" evidence="6">
    <location>
        <begin position="80"/>
        <end position="240"/>
    </location>
</feature>
<evidence type="ECO:0000256" key="4">
    <source>
        <dbReference type="ARBA" id="ARBA00048237"/>
    </source>
</evidence>